<evidence type="ECO:0000313" key="5">
    <source>
        <dbReference type="Proteomes" id="UP000051181"/>
    </source>
</evidence>
<dbReference type="PIRSF" id="PIRSF005902">
    <property type="entry name" value="DNase_TatD"/>
    <property type="match status" value="1"/>
</dbReference>
<evidence type="ECO:0000256" key="2">
    <source>
        <dbReference type="ARBA" id="ARBA00022801"/>
    </source>
</evidence>
<dbReference type="EMBL" id="AZCN01000054">
    <property type="protein sequence ID" value="KRK15206.1"/>
    <property type="molecule type" value="Genomic_DNA"/>
</dbReference>
<feature type="binding site" evidence="3">
    <location>
        <position position="141"/>
    </location>
    <ligand>
        <name>a divalent metal cation</name>
        <dbReference type="ChEBI" id="CHEBI:60240"/>
        <label>2</label>
    </ligand>
</feature>
<dbReference type="NCBIfam" id="TIGR00010">
    <property type="entry name" value="YchF/TatD family DNA exonuclease"/>
    <property type="match status" value="1"/>
</dbReference>
<feature type="binding site" evidence="3">
    <location>
        <position position="21"/>
    </location>
    <ligand>
        <name>a divalent metal cation</name>
        <dbReference type="ChEBI" id="CHEBI:60240"/>
        <label>1</label>
    </ligand>
</feature>
<dbReference type="SUPFAM" id="SSF51556">
    <property type="entry name" value="Metallo-dependent hydrolases"/>
    <property type="match status" value="1"/>
</dbReference>
<feature type="binding site" evidence="3">
    <location>
        <position position="166"/>
    </location>
    <ligand>
        <name>a divalent metal cation</name>
        <dbReference type="ChEBI" id="CHEBI:60240"/>
        <label>2</label>
    </ligand>
</feature>
<dbReference type="AlphaFoldDB" id="A0A0R1F0B8"/>
<evidence type="ECO:0000313" key="4">
    <source>
        <dbReference type="EMBL" id="KRK15206.1"/>
    </source>
</evidence>
<sequence length="269" mass="30357">MIATLFYTLEVIMQIFDSHTHLNDEPFAGQEAAYIQHARELGVTKMAIVGSDANLNQGALDLAARFDNLYAIVGWHPEYAMDYTQQVADKLRQQLQQPKVIAVGEIGLDYHWDSEHHTQQQKIFREQIELAHELHLPISVHTRDALADTYEILKDAHIDEYGGVMHSFNGSVEWMNKFLDLGMMISFSGVVSFKNAPLVHAAAKAVPADRMMVETDAPYLTPTPYRGKQNEPGYTRYVVEAIAKLRNESVETIAAQTYANTTNFFKVTP</sequence>
<dbReference type="InterPro" id="IPR015991">
    <property type="entry name" value="TatD/YcfH-like"/>
</dbReference>
<evidence type="ECO:0000256" key="3">
    <source>
        <dbReference type="PIRSR" id="PIRSR005902-1"/>
    </source>
</evidence>
<dbReference type="PATRIC" id="fig|913848.6.peg.1900"/>
<dbReference type="InterPro" id="IPR032466">
    <property type="entry name" value="Metal_Hydrolase"/>
</dbReference>
<dbReference type="GO" id="GO:0004536">
    <property type="term" value="F:DNA nuclease activity"/>
    <property type="evidence" value="ECO:0007669"/>
    <property type="project" value="InterPro"/>
</dbReference>
<dbReference type="Proteomes" id="UP000051181">
    <property type="component" value="Unassembled WGS sequence"/>
</dbReference>
<feature type="binding site" evidence="3">
    <location>
        <position position="105"/>
    </location>
    <ligand>
        <name>a divalent metal cation</name>
        <dbReference type="ChEBI" id="CHEBI:60240"/>
        <label>1</label>
    </ligand>
</feature>
<dbReference type="Gene3D" id="3.20.20.140">
    <property type="entry name" value="Metal-dependent hydrolases"/>
    <property type="match status" value="1"/>
</dbReference>
<name>A0A0R1F0B8_9LACO</name>
<feature type="binding site" evidence="3">
    <location>
        <position position="216"/>
    </location>
    <ligand>
        <name>a divalent metal cation</name>
        <dbReference type="ChEBI" id="CHEBI:60240"/>
        <label>1</label>
    </ligand>
</feature>
<protein>
    <submittedName>
        <fullName evidence="4">TatD family Mg-dependent Dnase</fullName>
    </submittedName>
</protein>
<keyword evidence="2" id="KW-0378">Hydrolase</keyword>
<gene>
    <name evidence="4" type="ORF">FD22_GL001858</name>
</gene>
<dbReference type="GO" id="GO:0046872">
    <property type="term" value="F:metal ion binding"/>
    <property type="evidence" value="ECO:0007669"/>
    <property type="project" value="UniProtKB-KW"/>
</dbReference>
<dbReference type="eggNOG" id="COG0084">
    <property type="taxonomic scope" value="Bacteria"/>
</dbReference>
<dbReference type="PANTHER" id="PTHR46124">
    <property type="entry name" value="D-AMINOACYL-TRNA DEACYLASE"/>
    <property type="match status" value="1"/>
</dbReference>
<dbReference type="CDD" id="cd01310">
    <property type="entry name" value="TatD_DNAse"/>
    <property type="match status" value="1"/>
</dbReference>
<organism evidence="4 5">
    <name type="scientific">Loigolactobacillus coryniformis subsp. coryniformis KCTC 3167 = DSM 20001</name>
    <dbReference type="NCBI Taxonomy" id="913848"/>
    <lineage>
        <taxon>Bacteria</taxon>
        <taxon>Bacillati</taxon>
        <taxon>Bacillota</taxon>
        <taxon>Bacilli</taxon>
        <taxon>Lactobacillales</taxon>
        <taxon>Lactobacillaceae</taxon>
        <taxon>Loigolactobacillus</taxon>
    </lineage>
</organism>
<evidence type="ECO:0000256" key="1">
    <source>
        <dbReference type="ARBA" id="ARBA00022723"/>
    </source>
</evidence>
<keyword evidence="1 3" id="KW-0479">Metal-binding</keyword>
<dbReference type="GO" id="GO:0005829">
    <property type="term" value="C:cytosol"/>
    <property type="evidence" value="ECO:0007669"/>
    <property type="project" value="TreeGrafter"/>
</dbReference>
<dbReference type="GO" id="GO:0016788">
    <property type="term" value="F:hydrolase activity, acting on ester bonds"/>
    <property type="evidence" value="ECO:0007669"/>
    <property type="project" value="InterPro"/>
</dbReference>
<reference evidence="4 5" key="1">
    <citation type="journal article" date="2015" name="Genome Announc.">
        <title>Expanding the biotechnology potential of lactobacilli through comparative genomics of 213 strains and associated genera.</title>
        <authorList>
            <person name="Sun Z."/>
            <person name="Harris H.M."/>
            <person name="McCann A."/>
            <person name="Guo C."/>
            <person name="Argimon S."/>
            <person name="Zhang W."/>
            <person name="Yang X."/>
            <person name="Jeffery I.B."/>
            <person name="Cooney J.C."/>
            <person name="Kagawa T.F."/>
            <person name="Liu W."/>
            <person name="Song Y."/>
            <person name="Salvetti E."/>
            <person name="Wrobel A."/>
            <person name="Rasinkangas P."/>
            <person name="Parkhill J."/>
            <person name="Rea M.C."/>
            <person name="O'Sullivan O."/>
            <person name="Ritari J."/>
            <person name="Douillard F.P."/>
            <person name="Paul Ross R."/>
            <person name="Yang R."/>
            <person name="Briner A.E."/>
            <person name="Felis G.E."/>
            <person name="de Vos W.M."/>
            <person name="Barrangou R."/>
            <person name="Klaenhammer T.R."/>
            <person name="Caufield P.W."/>
            <person name="Cui Y."/>
            <person name="Zhang H."/>
            <person name="O'Toole P.W."/>
        </authorList>
    </citation>
    <scope>NUCLEOTIDE SEQUENCE [LARGE SCALE GENOMIC DNA]</scope>
    <source>
        <strain evidence="4 5">DSM 20001</strain>
    </source>
</reference>
<comment type="caution">
    <text evidence="4">The sequence shown here is derived from an EMBL/GenBank/DDBJ whole genome shotgun (WGS) entry which is preliminary data.</text>
</comment>
<dbReference type="Pfam" id="PF01026">
    <property type="entry name" value="TatD_DNase"/>
    <property type="match status" value="1"/>
</dbReference>
<dbReference type="FunFam" id="3.20.20.140:FF:000005">
    <property type="entry name" value="TatD family hydrolase"/>
    <property type="match status" value="1"/>
</dbReference>
<dbReference type="PROSITE" id="PS01137">
    <property type="entry name" value="TATD_1"/>
    <property type="match status" value="1"/>
</dbReference>
<feature type="binding site" evidence="3">
    <location>
        <position position="19"/>
    </location>
    <ligand>
        <name>a divalent metal cation</name>
        <dbReference type="ChEBI" id="CHEBI:60240"/>
        <label>1</label>
    </ligand>
</feature>
<dbReference type="InterPro" id="IPR001130">
    <property type="entry name" value="TatD-like"/>
</dbReference>
<proteinExistence type="predicted"/>
<accession>A0A0R1F0B8</accession>
<dbReference type="PANTHER" id="PTHR46124:SF2">
    <property type="entry name" value="D-AMINOACYL-TRNA DEACYLASE"/>
    <property type="match status" value="1"/>
</dbReference>
<dbReference type="InterPro" id="IPR018228">
    <property type="entry name" value="DNase_TatD-rel_CS"/>
</dbReference>